<proteinExistence type="predicted"/>
<protein>
    <submittedName>
        <fullName evidence="2">Uncharacterized protein</fullName>
    </submittedName>
</protein>
<evidence type="ECO:0000313" key="3">
    <source>
        <dbReference type="Proteomes" id="UP000190648"/>
    </source>
</evidence>
<feature type="region of interest" description="Disordered" evidence="1">
    <location>
        <begin position="45"/>
        <end position="66"/>
    </location>
</feature>
<sequence>MRVAQLLAHKKQRTLEITSSWRHEQSNWNRAQRLRLITAGQEEFVSGSNTQSEHSVKVFRKENKPL</sequence>
<evidence type="ECO:0000313" key="2">
    <source>
        <dbReference type="EMBL" id="OPJ88481.1"/>
    </source>
</evidence>
<comment type="caution">
    <text evidence="2">The sequence shown here is derived from an EMBL/GenBank/DDBJ whole genome shotgun (WGS) entry which is preliminary data.</text>
</comment>
<accession>A0A1V4KW08</accession>
<reference evidence="2 3" key="1">
    <citation type="submission" date="2016-02" db="EMBL/GenBank/DDBJ databases">
        <title>Band-tailed pigeon sequencing and assembly.</title>
        <authorList>
            <person name="Soares A.E."/>
            <person name="Novak B.J."/>
            <person name="Rice E.S."/>
            <person name="O'Connell B."/>
            <person name="Chang D."/>
            <person name="Weber S."/>
            <person name="Shapiro B."/>
        </authorList>
    </citation>
    <scope>NUCLEOTIDE SEQUENCE [LARGE SCALE GENOMIC DNA]</scope>
    <source>
        <strain evidence="2">BTP2013</strain>
        <tissue evidence="2">Blood</tissue>
    </source>
</reference>
<gene>
    <name evidence="2" type="ORF">AV530_003034</name>
</gene>
<keyword evidence="3" id="KW-1185">Reference proteome</keyword>
<name>A0A1V4KW08_PATFA</name>
<dbReference type="AlphaFoldDB" id="A0A1V4KW08"/>
<organism evidence="2 3">
    <name type="scientific">Patagioenas fasciata monilis</name>
    <dbReference type="NCBI Taxonomy" id="372326"/>
    <lineage>
        <taxon>Eukaryota</taxon>
        <taxon>Metazoa</taxon>
        <taxon>Chordata</taxon>
        <taxon>Craniata</taxon>
        <taxon>Vertebrata</taxon>
        <taxon>Euteleostomi</taxon>
        <taxon>Archelosauria</taxon>
        <taxon>Archosauria</taxon>
        <taxon>Dinosauria</taxon>
        <taxon>Saurischia</taxon>
        <taxon>Theropoda</taxon>
        <taxon>Coelurosauria</taxon>
        <taxon>Aves</taxon>
        <taxon>Neognathae</taxon>
        <taxon>Neoaves</taxon>
        <taxon>Columbimorphae</taxon>
        <taxon>Columbiformes</taxon>
        <taxon>Columbidae</taxon>
        <taxon>Patagioenas</taxon>
    </lineage>
</organism>
<evidence type="ECO:0000256" key="1">
    <source>
        <dbReference type="SAM" id="MobiDB-lite"/>
    </source>
</evidence>
<dbReference type="EMBL" id="LSYS01001520">
    <property type="protein sequence ID" value="OPJ88481.1"/>
    <property type="molecule type" value="Genomic_DNA"/>
</dbReference>
<dbReference type="Proteomes" id="UP000190648">
    <property type="component" value="Unassembled WGS sequence"/>
</dbReference>
<feature type="compositionally biased region" description="Basic and acidic residues" evidence="1">
    <location>
        <begin position="54"/>
        <end position="66"/>
    </location>
</feature>